<dbReference type="AlphaFoldDB" id="A0A1I3QAU1"/>
<dbReference type="EMBL" id="FORM01000006">
    <property type="protein sequence ID" value="SFJ30662.1"/>
    <property type="molecule type" value="Genomic_DNA"/>
</dbReference>
<dbReference type="RefSeq" id="WP_090840239.1">
    <property type="nucleotide sequence ID" value="NZ_FORM01000006.1"/>
</dbReference>
<keyword evidence="2" id="KW-1185">Reference proteome</keyword>
<protein>
    <submittedName>
        <fullName evidence="1">Uncharacterized protein</fullName>
    </submittedName>
</protein>
<evidence type="ECO:0000313" key="2">
    <source>
        <dbReference type="Proteomes" id="UP000199559"/>
    </source>
</evidence>
<sequence>MRIKVSVLFILIFATQCKNIEKKDAQERDWDVIKTSRHYRDYATFIQNHPNSNNLENAISEYLFLKDSLSDFIVCNRYNATIDKVNNTKLLFNQSLTTIDSLRYLAFNYLKNANGAMEVSSKLKYKISVPNTDVFDSISKGQFEFHFYKKHIPVTYLQPVITEISKGINDYKNYLSKKWYQTEYAELEKDKKIAIDALNDQKLVFFDFTDLEAKRITPPPPASD</sequence>
<proteinExistence type="predicted"/>
<dbReference type="STRING" id="1144750.SAMN05443431_10647"/>
<gene>
    <name evidence="1" type="ORF">SAMN05443431_10647</name>
</gene>
<dbReference type="Proteomes" id="UP000199559">
    <property type="component" value="Unassembled WGS sequence"/>
</dbReference>
<organism evidence="1 2">
    <name type="scientific">Olleya namhaensis</name>
    <dbReference type="NCBI Taxonomy" id="1144750"/>
    <lineage>
        <taxon>Bacteria</taxon>
        <taxon>Pseudomonadati</taxon>
        <taxon>Bacteroidota</taxon>
        <taxon>Flavobacteriia</taxon>
        <taxon>Flavobacteriales</taxon>
        <taxon>Flavobacteriaceae</taxon>
    </lineage>
</organism>
<evidence type="ECO:0000313" key="1">
    <source>
        <dbReference type="EMBL" id="SFJ30662.1"/>
    </source>
</evidence>
<reference evidence="2" key="1">
    <citation type="submission" date="2016-10" db="EMBL/GenBank/DDBJ databases">
        <authorList>
            <person name="Varghese N."/>
            <person name="Submissions S."/>
        </authorList>
    </citation>
    <scope>NUCLEOTIDE SEQUENCE [LARGE SCALE GENOMIC DNA]</scope>
    <source>
        <strain evidence="2">DSM 28881</strain>
    </source>
</reference>
<name>A0A1I3QAU1_9FLAO</name>
<accession>A0A1I3QAU1</accession>